<name>A0A9Y6J5N4_9CICH</name>
<dbReference type="GO" id="GO:0005525">
    <property type="term" value="F:GTP binding"/>
    <property type="evidence" value="ECO:0007669"/>
    <property type="project" value="InterPro"/>
</dbReference>
<dbReference type="AlphaFoldDB" id="A0A9Y6J5N4"/>
<sequence>MTVGEKNQKKTNKTILLVGETGAGKSTLINALVNYTMGVKWEDEVWFKIVEEEEKSQSVSQTSDVIVYEIFGFEDETLPYSLTIIDTPGYGATKGIESDVIVSERLFDLFRSDDGVQEVHAVGLVMKASDNRLSDRLRYIFDSVMSLFGKNLEKNIVALITHSDGVTPEDALEALEAAKIKCARKEDEPVYFLFNNQQKKKRRQKDKVGLDNAWRVSEGGMSEFSEFLENIEPQKLMTTVEVLNERIRLTACIQNLQERMDFIELKQTEIKQTQEALKKHEDEMKINKEFTIEFDEVSKVREDIEVGWWCLLAGYAGAVSCKVCEENCHYPGCTMAWKPAHCEVMKGGRCTSCTNKCPASDHVKERKIYLLIEKMKEEGDTGKVQKLEEMRSRVDEGARGALQYILHIPAVMKKFGKTLWNKMKNHQTAL</sequence>
<evidence type="ECO:0000256" key="3">
    <source>
        <dbReference type="SAM" id="Coils"/>
    </source>
</evidence>
<dbReference type="InterPro" id="IPR025662">
    <property type="entry name" value="Sigma_54_int_dom_ATP-bd_1"/>
</dbReference>
<protein>
    <submittedName>
        <fullName evidence="6">Cell division control protein 3-like</fullName>
    </submittedName>
</protein>
<keyword evidence="2" id="KW-0547">Nucleotide-binding</keyword>
<reference evidence="6" key="1">
    <citation type="submission" date="2025-08" db="UniProtKB">
        <authorList>
            <consortium name="RefSeq"/>
        </authorList>
    </citation>
    <scope>IDENTIFICATION</scope>
</reference>
<evidence type="ECO:0000256" key="1">
    <source>
        <dbReference type="ARBA" id="ARBA00008535"/>
    </source>
</evidence>
<dbReference type="CDD" id="cd00882">
    <property type="entry name" value="Ras_like_GTPase"/>
    <property type="match status" value="1"/>
</dbReference>
<gene>
    <name evidence="6" type="primary">LOC102203718</name>
</gene>
<dbReference type="InterPro" id="IPR006703">
    <property type="entry name" value="G_AIG1"/>
</dbReference>
<evidence type="ECO:0000313" key="5">
    <source>
        <dbReference type="Proteomes" id="UP000695023"/>
    </source>
</evidence>
<dbReference type="SUPFAM" id="SSF52540">
    <property type="entry name" value="P-loop containing nucleoside triphosphate hydrolases"/>
    <property type="match status" value="2"/>
</dbReference>
<proteinExistence type="inferred from homology"/>
<evidence type="ECO:0000313" key="6">
    <source>
        <dbReference type="RefSeq" id="XP_013763494.1"/>
    </source>
</evidence>
<dbReference type="GeneID" id="102203718"/>
<dbReference type="Gene3D" id="3.40.50.300">
    <property type="entry name" value="P-loop containing nucleotide triphosphate hydrolases"/>
    <property type="match status" value="1"/>
</dbReference>
<dbReference type="RefSeq" id="XP_013763494.1">
    <property type="nucleotide sequence ID" value="XM_013908040.1"/>
</dbReference>
<evidence type="ECO:0000256" key="2">
    <source>
        <dbReference type="ARBA" id="ARBA00022741"/>
    </source>
</evidence>
<comment type="similarity">
    <text evidence="1">Belongs to the TRAFAC class TrmE-Era-EngA-EngB-Septin-like GTPase superfamily. AIG1/Toc34/Toc159-like paraseptin GTPase family. IAN subfamily.</text>
</comment>
<dbReference type="PROSITE" id="PS00675">
    <property type="entry name" value="SIGMA54_INTERACT_1"/>
    <property type="match status" value="1"/>
</dbReference>
<evidence type="ECO:0000259" key="4">
    <source>
        <dbReference type="Pfam" id="PF04548"/>
    </source>
</evidence>
<dbReference type="PANTHER" id="PTHR32046">
    <property type="entry name" value="G DOMAIN-CONTAINING PROTEIN"/>
    <property type="match status" value="1"/>
</dbReference>
<keyword evidence="3" id="KW-0175">Coiled coil</keyword>
<feature type="coiled-coil region" evidence="3">
    <location>
        <begin position="253"/>
        <end position="283"/>
    </location>
</feature>
<organism evidence="5 6">
    <name type="scientific">Pundamilia nyererei</name>
    <dbReference type="NCBI Taxonomy" id="303518"/>
    <lineage>
        <taxon>Eukaryota</taxon>
        <taxon>Metazoa</taxon>
        <taxon>Chordata</taxon>
        <taxon>Craniata</taxon>
        <taxon>Vertebrata</taxon>
        <taxon>Euteleostomi</taxon>
        <taxon>Actinopterygii</taxon>
        <taxon>Neopterygii</taxon>
        <taxon>Teleostei</taxon>
        <taxon>Neoteleostei</taxon>
        <taxon>Acanthomorphata</taxon>
        <taxon>Ovalentaria</taxon>
        <taxon>Cichlomorphae</taxon>
        <taxon>Cichliformes</taxon>
        <taxon>Cichlidae</taxon>
        <taxon>African cichlids</taxon>
        <taxon>Pseudocrenilabrinae</taxon>
        <taxon>Haplochromini</taxon>
        <taxon>Pundamilia</taxon>
    </lineage>
</organism>
<dbReference type="InterPro" id="IPR027417">
    <property type="entry name" value="P-loop_NTPase"/>
</dbReference>
<dbReference type="Proteomes" id="UP000695023">
    <property type="component" value="Unplaced"/>
</dbReference>
<accession>A0A9Y6J5N4</accession>
<keyword evidence="5" id="KW-1185">Reference proteome</keyword>
<dbReference type="Pfam" id="PF04548">
    <property type="entry name" value="AIG1"/>
    <property type="match status" value="1"/>
</dbReference>
<feature type="domain" description="AIG1-type G" evidence="4">
    <location>
        <begin position="13"/>
        <end position="206"/>
    </location>
</feature>
<dbReference type="PANTHER" id="PTHR32046:SF11">
    <property type="entry name" value="IMMUNE-ASSOCIATED NUCLEOTIDE-BINDING PROTEIN 10-LIKE"/>
    <property type="match status" value="1"/>
</dbReference>